<dbReference type="InterPro" id="IPR028994">
    <property type="entry name" value="Integrin_alpha_N"/>
</dbReference>
<proteinExistence type="predicted"/>
<protein>
    <submittedName>
        <fullName evidence="1">Uncharacterized protein</fullName>
    </submittedName>
</protein>
<keyword evidence="2" id="KW-1185">Reference proteome</keyword>
<reference evidence="1 2" key="1">
    <citation type="submission" date="2017-07" db="EMBL/GenBank/DDBJ databases">
        <title>Leptospira spp. isolated from tropical soils.</title>
        <authorList>
            <person name="Thibeaux R."/>
            <person name="Iraola G."/>
            <person name="Ferres I."/>
            <person name="Bierque E."/>
            <person name="Girault D."/>
            <person name="Soupe-Gilbert M.-E."/>
            <person name="Picardeau M."/>
            <person name="Goarant C."/>
        </authorList>
    </citation>
    <scope>NUCLEOTIDE SEQUENCE [LARGE SCALE GENOMIC DNA]</scope>
    <source>
        <strain evidence="1 2">ES4-C-A1</strain>
    </source>
</reference>
<name>A0A2N0A048_9LEPT</name>
<gene>
    <name evidence="1" type="ORF">CH365_08940</name>
</gene>
<evidence type="ECO:0000313" key="1">
    <source>
        <dbReference type="EMBL" id="PJZ77675.1"/>
    </source>
</evidence>
<dbReference type="SUPFAM" id="SSF69318">
    <property type="entry name" value="Integrin alpha N-terminal domain"/>
    <property type="match status" value="1"/>
</dbReference>
<comment type="caution">
    <text evidence="1">The sequence shown here is derived from an EMBL/GenBank/DDBJ whole genome shotgun (WGS) entry which is preliminary data.</text>
</comment>
<organism evidence="1 2">
    <name type="scientific">Leptospira neocaledonica</name>
    <dbReference type="NCBI Taxonomy" id="2023192"/>
    <lineage>
        <taxon>Bacteria</taxon>
        <taxon>Pseudomonadati</taxon>
        <taxon>Spirochaetota</taxon>
        <taxon>Spirochaetia</taxon>
        <taxon>Leptospirales</taxon>
        <taxon>Leptospiraceae</taxon>
        <taxon>Leptospira</taxon>
    </lineage>
</organism>
<evidence type="ECO:0000313" key="2">
    <source>
        <dbReference type="Proteomes" id="UP000231843"/>
    </source>
</evidence>
<accession>A0A2N0A048</accession>
<dbReference type="EMBL" id="NPEA01000004">
    <property type="protein sequence ID" value="PJZ77675.1"/>
    <property type="molecule type" value="Genomic_DNA"/>
</dbReference>
<sequence length="1305" mass="142860">MKLRYSLLFTLTLFCFDCSGGFWRNLFQGSKSTFPAPILASSIPIVTLPKEISADQLRISEDSNVPKLVGRSQVPVGKIYDISLAVKDKDGKETEPNRNSSFVFSEPAKFEFPVDLESLNDNGFSQELYVWYKDYVTKEWKLLEKGTLDKEKSTVTVHTNHFTPFILTALPVLPDTGVAAPTACLTEESASWGIQGVLDDSNVSKAQIGTIGEGYQTYLDRPYFVKENEGAFRELGFQFAAFIPTCQGDVGSCGSSSIHSESSMSEYVSFNAVQDIDIYVMYDARAGFDSSDSSNDADWLRTDFTLLPGKFIYTTDPGTDPAQSIRGLGYKVYKRSYLQGSRVVLGGNKKGTTPSLAGSNFWVVVKPKNTEGTSVSSGLLCASGPDLKVSYPVSVKFFPGATQNLFWFSYSDTNAPRNIIVRRSQISPPMIPTQGEEASGTEITPYSYLDSGLAIDTTYYYSVFSLNNDGIYNGITTASVTTSADTDGDGLSDITETSTSIRPLFIGGTSNTFMSSVNTDTDGDGVDDFTELSLGTDPTMADTVLPNVTFTLLSDNASSNFVDFTASVSDTNPAGTVKKYCYIRQLEAGMTKAEFERQPFGALSFGPFSGSSLNTWKENCYESKTFVQLGKAAGGPEKVAIWAKDGAGNVSNIKKYEFKQWEAKDTSWLGVTNISYDTNGNAASSFTDFTYLNYSSQWEDNTWTQKYTNLGLKNQIKFTNGGGGIAYKIPNFIAIGNGSLGYYDNSNVVGSLGSVSSISHNYTDVLNRFKAVSFSVNVNSNEVTNIVYLNQNNRVEIDMLSFGSFGPVISTPSYPEITASPLFVMPFDRGLGLLIGHDTNQYEFLHNGNNYLNLNTNGLANPNFNSVISADSLVRYNPQDEQEVIATLKSVPSREIKVWYKKSGDLTYNSIIPSGIESGTNFIGRQIKFLSYMDWSGNPVYTLYILGGYDAIVGQNTTYNLLRSYRVTFTGGVPSLQFIRESVIGAVSIDSISFDDSGRLMFAKGSSQRFISLFLNSNTGFKDISFIYNNQSSGAYTHLALSPSDKKGVGNVGGYSKLRLIQNAGWADYKKYGFLPEGSSLEFVNNFYDLAGNDCATSSSDPGVGTVQATAGGNYGIPPVSLTVNPGSYPRFRSVIAPNLASTLILQSSFTQGTSPCRDILVATDKAEIPVRSKLTKTDLIGYKDTTMTPANVPASMEPPLADRPVDVKNADFSIWEPLNRFSARMGRYTAKRWLLPGLLETGYTCDYHDVTEIQGMNACDDKMRAIWGWVPGSVRAFSPQYDQYTYMVKYTYSGDKLVPPPTNP</sequence>
<dbReference type="Proteomes" id="UP000231843">
    <property type="component" value="Unassembled WGS sequence"/>
</dbReference>